<dbReference type="GO" id="GO:0000139">
    <property type="term" value="C:Golgi membrane"/>
    <property type="evidence" value="ECO:0007669"/>
    <property type="project" value="UniProtKB-SubCell"/>
</dbReference>
<dbReference type="PANTHER" id="PTHR12042">
    <property type="entry name" value="LACTOSYLCERAMIDE 4-ALPHA-GALACTOSYLTRANSFERASE ALPHA- 1,4-GALACTOSYLTRANSFERASE"/>
    <property type="match status" value="1"/>
</dbReference>
<feature type="domain" description="Alpha 1,4-glycosyltransferase" evidence="9">
    <location>
        <begin position="516"/>
        <end position="557"/>
    </location>
</feature>
<gene>
    <name evidence="10" type="ORF">CBR_g19985</name>
</gene>
<evidence type="ECO:0000256" key="8">
    <source>
        <dbReference type="SAM" id="Phobius"/>
    </source>
</evidence>
<feature type="compositionally biased region" description="Polar residues" evidence="7">
    <location>
        <begin position="358"/>
        <end position="369"/>
    </location>
</feature>
<keyword evidence="11" id="KW-1185">Reference proteome</keyword>
<evidence type="ECO:0000256" key="2">
    <source>
        <dbReference type="ARBA" id="ARBA00009003"/>
    </source>
</evidence>
<evidence type="ECO:0000313" key="10">
    <source>
        <dbReference type="EMBL" id="GBG75352.1"/>
    </source>
</evidence>
<evidence type="ECO:0000256" key="3">
    <source>
        <dbReference type="ARBA" id="ARBA00022676"/>
    </source>
</evidence>
<dbReference type="InterPro" id="IPR007652">
    <property type="entry name" value="A1-4-GlycosylTfrase_dom"/>
</dbReference>
<evidence type="ECO:0000256" key="4">
    <source>
        <dbReference type="ARBA" id="ARBA00022679"/>
    </source>
</evidence>
<evidence type="ECO:0000313" key="11">
    <source>
        <dbReference type="Proteomes" id="UP000265515"/>
    </source>
</evidence>
<dbReference type="OrthoDB" id="409543at2759"/>
<dbReference type="AlphaFoldDB" id="A0A388KZD8"/>
<protein>
    <recommendedName>
        <fullName evidence="9">Alpha 1,4-glycosyltransferase domain-containing protein</fullName>
    </recommendedName>
</protein>
<evidence type="ECO:0000256" key="6">
    <source>
        <dbReference type="ARBA" id="ARBA00023136"/>
    </source>
</evidence>
<dbReference type="Proteomes" id="UP000265515">
    <property type="component" value="Unassembled WGS sequence"/>
</dbReference>
<dbReference type="EMBL" id="BFEA01000223">
    <property type="protein sequence ID" value="GBG75352.1"/>
    <property type="molecule type" value="Genomic_DNA"/>
</dbReference>
<keyword evidence="8" id="KW-0812">Transmembrane</keyword>
<dbReference type="Gramene" id="GBG75352">
    <property type="protein sequence ID" value="GBG75352"/>
    <property type="gene ID" value="CBR_g19985"/>
</dbReference>
<dbReference type="Pfam" id="PF04572">
    <property type="entry name" value="Gb3_synth"/>
    <property type="match status" value="2"/>
</dbReference>
<name>A0A388KZD8_CHABU</name>
<sequence>MTLPLLSNIHGVANMRLTFSRTSALIGAWACVVVLVLVGRLDLRVGVGGGEWRGGRRGTAVPYPYRYGVDLPTTSNLEAPLPSLETDLRASGKRLHEHEDRGDGGDGGYGGEDEISDTLTENRPAGIARLHASPTEQPGADDSWKLTNGSFRSQATVTAEAIQEAGSGAEAGAEVGAELPTDAGSELAAESGSMDMRLTAEESEAGGAPGPPVTGSESPSAAFATGQLSAEGPGLLQRNQSQGRRRDRDEAQPPSSTGSPGEEVKKVTPANTVTEKIHDHIDVVDDDEDDCAAINFTRNRVFSAAHFGDQGSEPSFFTRIRRQSASDEEQRGAQNSTSTSAPPPPRRRTRSLDPSRSHTAQPESSPLSANITNIPDQVFFLEMYRKVNSCVHIHCSVESFLAKNPNYTVYIYASNLSYYRTKWSERADPRILLRSFDFPEIFRGTPLGSWYASGTYRKTPWIPVVLSDAARLALLWKYGGTYLDMDIISLNAMPVGLGNAVATEDDGSINNAFLRFSAHHEFLLECMKDFVVHFNGGAWAHQGPHLVSRVFHRKCLDIEQAEEWLVSRKFSREKAKARIRKKLGVLNDTRLSDEYVAPDFCYDLTIMMTRSVYPVYCSQAPELYRPWWKECKRWRRLQERSFMMHYWGHSFPTSATFDQDTIMAVIMRGTCPRTFRQCGWDSR</sequence>
<dbReference type="PANTHER" id="PTHR12042:SF21">
    <property type="entry name" value="ALPHA1,4-GALACTOSYLTRANSFERASE 1-RELATED"/>
    <property type="match status" value="1"/>
</dbReference>
<feature type="region of interest" description="Disordered" evidence="7">
    <location>
        <begin position="226"/>
        <end position="273"/>
    </location>
</feature>
<reference evidence="10 11" key="1">
    <citation type="journal article" date="2018" name="Cell">
        <title>The Chara Genome: Secondary Complexity and Implications for Plant Terrestrialization.</title>
        <authorList>
            <person name="Nishiyama T."/>
            <person name="Sakayama H."/>
            <person name="Vries J.D."/>
            <person name="Buschmann H."/>
            <person name="Saint-Marcoux D."/>
            <person name="Ullrich K.K."/>
            <person name="Haas F.B."/>
            <person name="Vanderstraeten L."/>
            <person name="Becker D."/>
            <person name="Lang D."/>
            <person name="Vosolsobe S."/>
            <person name="Rombauts S."/>
            <person name="Wilhelmsson P.K.I."/>
            <person name="Janitza P."/>
            <person name="Kern R."/>
            <person name="Heyl A."/>
            <person name="Rumpler F."/>
            <person name="Villalobos L.I.A.C."/>
            <person name="Clay J.M."/>
            <person name="Skokan R."/>
            <person name="Toyoda A."/>
            <person name="Suzuki Y."/>
            <person name="Kagoshima H."/>
            <person name="Schijlen E."/>
            <person name="Tajeshwar N."/>
            <person name="Catarino B."/>
            <person name="Hetherington A.J."/>
            <person name="Saltykova A."/>
            <person name="Bonnot C."/>
            <person name="Breuninger H."/>
            <person name="Symeonidi A."/>
            <person name="Radhakrishnan G.V."/>
            <person name="Van Nieuwerburgh F."/>
            <person name="Deforce D."/>
            <person name="Chang C."/>
            <person name="Karol K.G."/>
            <person name="Hedrich R."/>
            <person name="Ulvskov P."/>
            <person name="Glockner G."/>
            <person name="Delwiche C.F."/>
            <person name="Petrasek J."/>
            <person name="Van de Peer Y."/>
            <person name="Friml J."/>
            <person name="Beilby M."/>
            <person name="Dolan L."/>
            <person name="Kohara Y."/>
            <person name="Sugano S."/>
            <person name="Fujiyama A."/>
            <person name="Delaux P.-M."/>
            <person name="Quint M."/>
            <person name="TheiBen G."/>
            <person name="Hagemann M."/>
            <person name="Harholt J."/>
            <person name="Dunand C."/>
            <person name="Zachgo S."/>
            <person name="Langdale J."/>
            <person name="Maumus F."/>
            <person name="Straeten D.V.D."/>
            <person name="Gould S.B."/>
            <person name="Rensing S.A."/>
        </authorList>
    </citation>
    <scope>NUCLEOTIDE SEQUENCE [LARGE SCALE GENOMIC DNA]</scope>
    <source>
        <strain evidence="10 11">S276</strain>
    </source>
</reference>
<dbReference type="InterPro" id="IPR051981">
    <property type="entry name" value="Glycosyltransf_32"/>
</dbReference>
<dbReference type="GO" id="GO:0016758">
    <property type="term" value="F:hexosyltransferase activity"/>
    <property type="evidence" value="ECO:0007669"/>
    <property type="project" value="TreeGrafter"/>
</dbReference>
<feature type="region of interest" description="Disordered" evidence="7">
    <location>
        <begin position="322"/>
        <end position="369"/>
    </location>
</feature>
<dbReference type="InterPro" id="IPR029044">
    <property type="entry name" value="Nucleotide-diphossugar_trans"/>
</dbReference>
<evidence type="ECO:0000256" key="5">
    <source>
        <dbReference type="ARBA" id="ARBA00023034"/>
    </source>
</evidence>
<comment type="similarity">
    <text evidence="2">Belongs to the glycosyltransferase 32 family.</text>
</comment>
<feature type="region of interest" description="Disordered" evidence="7">
    <location>
        <begin position="202"/>
        <end position="221"/>
    </location>
</feature>
<dbReference type="STRING" id="69332.A0A388KZD8"/>
<accession>A0A388KZD8</accession>
<keyword evidence="4" id="KW-0808">Transferase</keyword>
<keyword evidence="6 8" id="KW-0472">Membrane</keyword>
<keyword evidence="5" id="KW-0333">Golgi apparatus</keyword>
<comment type="caution">
    <text evidence="10">The sequence shown here is derived from an EMBL/GenBank/DDBJ whole genome shotgun (WGS) entry which is preliminary data.</text>
</comment>
<feature type="transmembrane region" description="Helical" evidence="8">
    <location>
        <begin position="24"/>
        <end position="43"/>
    </location>
</feature>
<dbReference type="InterPro" id="IPR007577">
    <property type="entry name" value="GlycoTrfase_DXD_sugar-bd_CS"/>
</dbReference>
<dbReference type="SUPFAM" id="SSF53448">
    <property type="entry name" value="Nucleotide-diphospho-sugar transferases"/>
    <property type="match status" value="1"/>
</dbReference>
<dbReference type="Pfam" id="PF04488">
    <property type="entry name" value="Gly_transf_sug"/>
    <property type="match status" value="1"/>
</dbReference>
<feature type="compositionally biased region" description="Basic and acidic residues" evidence="7">
    <location>
        <begin position="93"/>
        <end position="104"/>
    </location>
</feature>
<evidence type="ECO:0000256" key="1">
    <source>
        <dbReference type="ARBA" id="ARBA00004323"/>
    </source>
</evidence>
<dbReference type="Gene3D" id="3.90.550.20">
    <property type="match status" value="1"/>
</dbReference>
<feature type="domain" description="Alpha 1,4-glycosyltransferase" evidence="9">
    <location>
        <begin position="598"/>
        <end position="677"/>
    </location>
</feature>
<evidence type="ECO:0000259" key="9">
    <source>
        <dbReference type="Pfam" id="PF04572"/>
    </source>
</evidence>
<proteinExistence type="inferred from homology"/>
<keyword evidence="3" id="KW-0328">Glycosyltransferase</keyword>
<feature type="region of interest" description="Disordered" evidence="7">
    <location>
        <begin position="93"/>
        <end position="117"/>
    </location>
</feature>
<comment type="subcellular location">
    <subcellularLocation>
        <location evidence="1">Golgi apparatus membrane</location>
        <topology evidence="1">Single-pass type II membrane protein</topology>
    </subcellularLocation>
</comment>
<keyword evidence="8" id="KW-1133">Transmembrane helix</keyword>
<evidence type="ECO:0000256" key="7">
    <source>
        <dbReference type="SAM" id="MobiDB-lite"/>
    </source>
</evidence>
<organism evidence="10 11">
    <name type="scientific">Chara braunii</name>
    <name type="common">Braun's stonewort</name>
    <dbReference type="NCBI Taxonomy" id="69332"/>
    <lineage>
        <taxon>Eukaryota</taxon>
        <taxon>Viridiplantae</taxon>
        <taxon>Streptophyta</taxon>
        <taxon>Charophyceae</taxon>
        <taxon>Charales</taxon>
        <taxon>Characeae</taxon>
        <taxon>Chara</taxon>
    </lineage>
</organism>
<dbReference type="GO" id="GO:0006688">
    <property type="term" value="P:glycosphingolipid biosynthetic process"/>
    <property type="evidence" value="ECO:0007669"/>
    <property type="project" value="TreeGrafter"/>
</dbReference>